<evidence type="ECO:0000256" key="6">
    <source>
        <dbReference type="ARBA" id="ARBA00022840"/>
    </source>
</evidence>
<comment type="caution">
    <text evidence="9">The sequence shown here is derived from an EMBL/GenBank/DDBJ whole genome shotgun (WGS) entry which is preliminary data.</text>
</comment>
<dbReference type="GO" id="GO:0005886">
    <property type="term" value="C:plasma membrane"/>
    <property type="evidence" value="ECO:0007669"/>
    <property type="project" value="TreeGrafter"/>
</dbReference>
<name>A0AAJ1BDM7_9GAMM</name>
<dbReference type="GO" id="GO:0000155">
    <property type="term" value="F:phosphorelay sensor kinase activity"/>
    <property type="evidence" value="ECO:0007669"/>
    <property type="project" value="TreeGrafter"/>
</dbReference>
<keyword evidence="3" id="KW-0808">Transferase</keyword>
<feature type="transmembrane region" description="Helical" evidence="7">
    <location>
        <begin position="168"/>
        <end position="189"/>
    </location>
</feature>
<evidence type="ECO:0000256" key="4">
    <source>
        <dbReference type="ARBA" id="ARBA00022741"/>
    </source>
</evidence>
<keyword evidence="7" id="KW-0472">Membrane</keyword>
<dbReference type="InterPro" id="IPR036890">
    <property type="entry name" value="HATPase_C_sf"/>
</dbReference>
<keyword evidence="5" id="KW-0418">Kinase</keyword>
<dbReference type="InterPro" id="IPR050980">
    <property type="entry name" value="2C_sensor_his_kinase"/>
</dbReference>
<evidence type="ECO:0000256" key="7">
    <source>
        <dbReference type="SAM" id="Phobius"/>
    </source>
</evidence>
<dbReference type="Pfam" id="PF02518">
    <property type="entry name" value="HATPase_c"/>
    <property type="match status" value="1"/>
</dbReference>
<evidence type="ECO:0000256" key="3">
    <source>
        <dbReference type="ARBA" id="ARBA00022679"/>
    </source>
</evidence>
<keyword evidence="10" id="KW-1185">Reference proteome</keyword>
<dbReference type="Gene3D" id="3.30.565.10">
    <property type="entry name" value="Histidine kinase-like ATPase, C-terminal domain"/>
    <property type="match status" value="1"/>
</dbReference>
<feature type="transmembrane region" description="Helical" evidence="7">
    <location>
        <begin position="46"/>
        <end position="63"/>
    </location>
</feature>
<reference evidence="9 10" key="1">
    <citation type="submission" date="2022-02" db="EMBL/GenBank/DDBJ databases">
        <title>The genome sequence of Shewanella sp. 3B26.</title>
        <authorList>
            <person name="Du J."/>
        </authorList>
    </citation>
    <scope>NUCLEOTIDE SEQUENCE [LARGE SCALE GENOMIC DNA]</scope>
    <source>
        <strain evidence="9 10">3B26</strain>
    </source>
</reference>
<keyword evidence="6 9" id="KW-0067">ATP-binding</keyword>
<feature type="transmembrane region" description="Helical" evidence="7">
    <location>
        <begin position="72"/>
        <end position="91"/>
    </location>
</feature>
<feature type="domain" description="Histidine kinase" evidence="8">
    <location>
        <begin position="222"/>
        <end position="462"/>
    </location>
</feature>
<keyword evidence="7" id="KW-0812">Transmembrane</keyword>
<keyword evidence="7" id="KW-1133">Transmembrane helix</keyword>
<proteinExistence type="predicted"/>
<evidence type="ECO:0000256" key="5">
    <source>
        <dbReference type="ARBA" id="ARBA00022777"/>
    </source>
</evidence>
<dbReference type="SUPFAM" id="SSF55874">
    <property type="entry name" value="ATPase domain of HSP90 chaperone/DNA topoisomerase II/histidine kinase"/>
    <property type="match status" value="1"/>
</dbReference>
<dbReference type="RefSeq" id="WP_240589478.1">
    <property type="nucleotide sequence ID" value="NZ_JAKUDL010000001.1"/>
</dbReference>
<dbReference type="PANTHER" id="PTHR44936">
    <property type="entry name" value="SENSOR PROTEIN CREC"/>
    <property type="match status" value="1"/>
</dbReference>
<dbReference type="EMBL" id="JAKUDL010000001">
    <property type="protein sequence ID" value="MCH4292824.1"/>
    <property type="molecule type" value="Genomic_DNA"/>
</dbReference>
<comment type="catalytic activity">
    <reaction evidence="1">
        <text>ATP + protein L-histidine = ADP + protein N-phospho-L-histidine.</text>
        <dbReference type="EC" id="2.7.13.3"/>
    </reaction>
</comment>
<protein>
    <recommendedName>
        <fullName evidence="2">histidine kinase</fullName>
        <ecNumber evidence="2">2.7.13.3</ecNumber>
    </recommendedName>
</protein>
<sequence length="468" mass="49506">MPQSFSHSPLAANQLITLRALGLLLQLVLTFFGADAFGLSLKTEPLQYVFAIELAYLGVTLWLRHGIVRHSGGLFISLLIDTLLWISWLYFSGGATNAFISLLLLPIAIAAVTLPSWAPWTMAALTTAAYSLMLFAAPDSSDMAGSMHSAHAHMGHEMADTGGMNSHFIGMWLNFVLSALVLTTSVALISRRLRAADARLAALRESQLRQEQLLALGTASAQMSHQLATPLATLRLLVDEAMEEAAENAGNGAGNNAAAGAAAGVAELPAEMDLALRRCESTLSELRAATEAIRERHQAVVSVEALCNSLADRVLLLMPDVSIEIQFDKTVQARRLCSDMSLLPSLLALVDNGARASRQQTGEARVWLSATAVDNNRLRLTIRDEGKGIDAAQLQALGARPVASEQGLGMALMLTHASLERLGGELVLSNMSPDATGGISSRGAATGSSSGCIASVYLPLLCAEEAGL</sequence>
<evidence type="ECO:0000256" key="1">
    <source>
        <dbReference type="ARBA" id="ARBA00000085"/>
    </source>
</evidence>
<gene>
    <name evidence="9" type="ORF">MJ923_00730</name>
</gene>
<keyword evidence="4" id="KW-0547">Nucleotide-binding</keyword>
<evidence type="ECO:0000256" key="2">
    <source>
        <dbReference type="ARBA" id="ARBA00012438"/>
    </source>
</evidence>
<dbReference type="GO" id="GO:0005524">
    <property type="term" value="F:ATP binding"/>
    <property type="evidence" value="ECO:0007669"/>
    <property type="project" value="UniProtKB-KW"/>
</dbReference>
<dbReference type="InterPro" id="IPR003594">
    <property type="entry name" value="HATPase_dom"/>
</dbReference>
<evidence type="ECO:0000313" key="10">
    <source>
        <dbReference type="Proteomes" id="UP001297581"/>
    </source>
</evidence>
<dbReference type="AlphaFoldDB" id="A0AAJ1BDM7"/>
<dbReference type="EC" id="2.7.13.3" evidence="2"/>
<evidence type="ECO:0000313" key="9">
    <source>
        <dbReference type="EMBL" id="MCH4292824.1"/>
    </source>
</evidence>
<dbReference type="Proteomes" id="UP001297581">
    <property type="component" value="Unassembled WGS sequence"/>
</dbReference>
<dbReference type="PANTHER" id="PTHR44936:SF10">
    <property type="entry name" value="SENSOR PROTEIN RSTB"/>
    <property type="match status" value="1"/>
</dbReference>
<organism evidence="9 10">
    <name type="scientific">Shewanella zhuhaiensis</name>
    <dbReference type="NCBI Taxonomy" id="2919576"/>
    <lineage>
        <taxon>Bacteria</taxon>
        <taxon>Pseudomonadati</taxon>
        <taxon>Pseudomonadota</taxon>
        <taxon>Gammaproteobacteria</taxon>
        <taxon>Alteromonadales</taxon>
        <taxon>Shewanellaceae</taxon>
        <taxon>Shewanella</taxon>
    </lineage>
</organism>
<dbReference type="SMART" id="SM00387">
    <property type="entry name" value="HATPase_c"/>
    <property type="match status" value="1"/>
</dbReference>
<evidence type="ECO:0000259" key="8">
    <source>
        <dbReference type="PROSITE" id="PS50109"/>
    </source>
</evidence>
<accession>A0AAJ1BDM7</accession>
<dbReference type="PROSITE" id="PS50109">
    <property type="entry name" value="HIS_KIN"/>
    <property type="match status" value="1"/>
</dbReference>
<feature type="transmembrane region" description="Helical" evidence="7">
    <location>
        <begin position="97"/>
        <end position="114"/>
    </location>
</feature>
<dbReference type="InterPro" id="IPR005467">
    <property type="entry name" value="His_kinase_dom"/>
</dbReference>